<proteinExistence type="predicted"/>
<accession>A0A0A6URZ5</accession>
<sequence length="120" mass="12345">MISVQEFARRLSMVGPAVVTSHDVEDLADAAGVRIDPGRGIDADQAQQMLDHVSPTAPVSGTAMVASTWPPAEPARPAVAPVVFSSAGGQVDAPADPPARPRRSGQARAGQPGRSRRSGN</sequence>
<organism evidence="2 3">
    <name type="scientific">Actinoplanes utahensis</name>
    <dbReference type="NCBI Taxonomy" id="1869"/>
    <lineage>
        <taxon>Bacteria</taxon>
        <taxon>Bacillati</taxon>
        <taxon>Actinomycetota</taxon>
        <taxon>Actinomycetes</taxon>
        <taxon>Micromonosporales</taxon>
        <taxon>Micromonosporaceae</taxon>
        <taxon>Actinoplanes</taxon>
    </lineage>
</organism>
<dbReference type="Proteomes" id="UP000054537">
    <property type="component" value="Unassembled WGS sequence"/>
</dbReference>
<protein>
    <submittedName>
        <fullName evidence="2">Uncharacterized protein</fullName>
    </submittedName>
</protein>
<dbReference type="OrthoDB" id="3297052at2"/>
<evidence type="ECO:0000313" key="3">
    <source>
        <dbReference type="Proteomes" id="UP000054537"/>
    </source>
</evidence>
<dbReference type="AlphaFoldDB" id="A0A0A6URZ5"/>
<feature type="region of interest" description="Disordered" evidence="1">
    <location>
        <begin position="80"/>
        <end position="120"/>
    </location>
</feature>
<gene>
    <name evidence="2" type="ORF">MB27_12430</name>
</gene>
<reference evidence="2 3" key="1">
    <citation type="submission" date="2014-10" db="EMBL/GenBank/DDBJ databases">
        <title>Draft genome sequence of Actinoplanes utahensis NRRL 12052.</title>
        <authorList>
            <person name="Velasco-Bucheli B."/>
            <person name="del Cerro C."/>
            <person name="Hormigo D."/>
            <person name="Garcia J.L."/>
            <person name="Acebal C."/>
            <person name="Arroyo M."/>
            <person name="de la Mata I."/>
        </authorList>
    </citation>
    <scope>NUCLEOTIDE SEQUENCE [LARGE SCALE GENOMIC DNA]</scope>
    <source>
        <strain evidence="2 3">NRRL 12052</strain>
    </source>
</reference>
<name>A0A0A6URZ5_ACTUT</name>
<dbReference type="RefSeq" id="WP_043524491.1">
    <property type="nucleotide sequence ID" value="NZ_BAABKU010000016.1"/>
</dbReference>
<comment type="caution">
    <text evidence="2">The sequence shown here is derived from an EMBL/GenBank/DDBJ whole genome shotgun (WGS) entry which is preliminary data.</text>
</comment>
<keyword evidence="3" id="KW-1185">Reference proteome</keyword>
<evidence type="ECO:0000256" key="1">
    <source>
        <dbReference type="SAM" id="MobiDB-lite"/>
    </source>
</evidence>
<evidence type="ECO:0000313" key="2">
    <source>
        <dbReference type="EMBL" id="KHD77234.1"/>
    </source>
</evidence>
<dbReference type="EMBL" id="JRTT01000012">
    <property type="protein sequence ID" value="KHD77234.1"/>
    <property type="molecule type" value="Genomic_DNA"/>
</dbReference>